<organism evidence="1 2">
    <name type="scientific">Aegilops tauschii subsp. strangulata</name>
    <name type="common">Goatgrass</name>
    <dbReference type="NCBI Taxonomy" id="200361"/>
    <lineage>
        <taxon>Eukaryota</taxon>
        <taxon>Viridiplantae</taxon>
        <taxon>Streptophyta</taxon>
        <taxon>Embryophyta</taxon>
        <taxon>Tracheophyta</taxon>
        <taxon>Spermatophyta</taxon>
        <taxon>Magnoliopsida</taxon>
        <taxon>Liliopsida</taxon>
        <taxon>Poales</taxon>
        <taxon>Poaceae</taxon>
        <taxon>BOP clade</taxon>
        <taxon>Pooideae</taxon>
        <taxon>Triticodae</taxon>
        <taxon>Triticeae</taxon>
        <taxon>Triticinae</taxon>
        <taxon>Aegilops</taxon>
    </lineage>
</organism>
<protein>
    <submittedName>
        <fullName evidence="1">Uncharacterized protein</fullName>
    </submittedName>
</protein>
<reference evidence="2" key="1">
    <citation type="journal article" date="2014" name="Science">
        <title>Ancient hybridizations among the ancestral genomes of bread wheat.</title>
        <authorList>
            <consortium name="International Wheat Genome Sequencing Consortium,"/>
            <person name="Marcussen T."/>
            <person name="Sandve S.R."/>
            <person name="Heier L."/>
            <person name="Spannagl M."/>
            <person name="Pfeifer M."/>
            <person name="Jakobsen K.S."/>
            <person name="Wulff B.B."/>
            <person name="Steuernagel B."/>
            <person name="Mayer K.F."/>
            <person name="Olsen O.A."/>
        </authorList>
    </citation>
    <scope>NUCLEOTIDE SEQUENCE [LARGE SCALE GENOMIC DNA]</scope>
    <source>
        <strain evidence="2">cv. AL8/78</strain>
    </source>
</reference>
<proteinExistence type="predicted"/>
<sequence>MVAFRDTLEVCELVDLGFTGLPFTYDNRRGRSANVKVRLDRAVATNDWRNLFAFAAVEHIPSPCSDHLVGFLKGEPDSGPARVTCRRYEVFWERDSALPKVVEEAWTAVGEIHNLAQLREALSKTMTALGSWSRKFGNVTRELARSRSQLEELMHMNADREEIRSVMDKMNELLYQEEML</sequence>
<dbReference type="PANTHER" id="PTHR33710:SF71">
    <property type="entry name" value="ENDONUCLEASE_EXONUCLEASE_PHOSPHATASE DOMAIN-CONTAINING PROTEIN"/>
    <property type="match status" value="1"/>
</dbReference>
<reference evidence="1" key="5">
    <citation type="journal article" date="2021" name="G3 (Bethesda)">
        <title>Aegilops tauschii genome assembly Aet v5.0 features greater sequence contiguity and improved annotation.</title>
        <authorList>
            <person name="Wang L."/>
            <person name="Zhu T."/>
            <person name="Rodriguez J.C."/>
            <person name="Deal K.R."/>
            <person name="Dubcovsky J."/>
            <person name="McGuire P.E."/>
            <person name="Lux T."/>
            <person name="Spannagl M."/>
            <person name="Mayer K.F.X."/>
            <person name="Baldrich P."/>
            <person name="Meyers B.C."/>
            <person name="Huo N."/>
            <person name="Gu Y.Q."/>
            <person name="Zhou H."/>
            <person name="Devos K.M."/>
            <person name="Bennetzen J.L."/>
            <person name="Unver T."/>
            <person name="Budak H."/>
            <person name="Gulick P.J."/>
            <person name="Galiba G."/>
            <person name="Kalapos B."/>
            <person name="Nelson D.R."/>
            <person name="Li P."/>
            <person name="You F.M."/>
            <person name="Luo M.C."/>
            <person name="Dvorak J."/>
        </authorList>
    </citation>
    <scope>NUCLEOTIDE SEQUENCE [LARGE SCALE GENOMIC DNA]</scope>
    <source>
        <strain evidence="1">cv. AL8/78</strain>
    </source>
</reference>
<dbReference type="Gramene" id="AET3Gv20399400.1">
    <property type="protein sequence ID" value="AET3Gv20399400.1"/>
    <property type="gene ID" value="AET3Gv20399400"/>
</dbReference>
<accession>A0A453EMC3</accession>
<dbReference type="EnsemblPlants" id="AET3Gv20399400.1">
    <property type="protein sequence ID" value="AET3Gv20399400.1"/>
    <property type="gene ID" value="AET3Gv20399400"/>
</dbReference>
<keyword evidence="2" id="KW-1185">Reference proteome</keyword>
<dbReference type="PANTHER" id="PTHR33710">
    <property type="entry name" value="BNAC02G09200D PROTEIN"/>
    <property type="match status" value="1"/>
</dbReference>
<dbReference type="STRING" id="200361.A0A453EMC3"/>
<dbReference type="InterPro" id="IPR036691">
    <property type="entry name" value="Endo/exonu/phosph_ase_sf"/>
</dbReference>
<name>A0A453EMC3_AEGTS</name>
<dbReference type="AlphaFoldDB" id="A0A453EMC3"/>
<evidence type="ECO:0000313" key="1">
    <source>
        <dbReference type="EnsemblPlants" id="AET3Gv20399400.1"/>
    </source>
</evidence>
<reference evidence="1" key="3">
    <citation type="journal article" date="2017" name="Nature">
        <title>Genome sequence of the progenitor of the wheat D genome Aegilops tauschii.</title>
        <authorList>
            <person name="Luo M.C."/>
            <person name="Gu Y.Q."/>
            <person name="Puiu D."/>
            <person name="Wang H."/>
            <person name="Twardziok S.O."/>
            <person name="Deal K.R."/>
            <person name="Huo N."/>
            <person name="Zhu T."/>
            <person name="Wang L."/>
            <person name="Wang Y."/>
            <person name="McGuire P.E."/>
            <person name="Liu S."/>
            <person name="Long H."/>
            <person name="Ramasamy R.K."/>
            <person name="Rodriguez J.C."/>
            <person name="Van S.L."/>
            <person name="Yuan L."/>
            <person name="Wang Z."/>
            <person name="Xia Z."/>
            <person name="Xiao L."/>
            <person name="Anderson O.D."/>
            <person name="Ouyang S."/>
            <person name="Liang Y."/>
            <person name="Zimin A.V."/>
            <person name="Pertea G."/>
            <person name="Qi P."/>
            <person name="Bennetzen J.L."/>
            <person name="Dai X."/>
            <person name="Dawson M.W."/>
            <person name="Muller H.G."/>
            <person name="Kugler K."/>
            <person name="Rivarola-Duarte L."/>
            <person name="Spannagl M."/>
            <person name="Mayer K.F.X."/>
            <person name="Lu F.H."/>
            <person name="Bevan M.W."/>
            <person name="Leroy P."/>
            <person name="Li P."/>
            <person name="You F.M."/>
            <person name="Sun Q."/>
            <person name="Liu Z."/>
            <person name="Lyons E."/>
            <person name="Wicker T."/>
            <person name="Salzberg S.L."/>
            <person name="Devos K.M."/>
            <person name="Dvorak J."/>
        </authorList>
    </citation>
    <scope>NUCLEOTIDE SEQUENCE [LARGE SCALE GENOMIC DNA]</scope>
    <source>
        <strain evidence="1">cv. AL8/78</strain>
    </source>
</reference>
<dbReference type="SUPFAM" id="SSF56219">
    <property type="entry name" value="DNase I-like"/>
    <property type="match status" value="1"/>
</dbReference>
<reference evidence="2" key="2">
    <citation type="journal article" date="2017" name="Nat. Plants">
        <title>The Aegilops tauschii genome reveals multiple impacts of transposons.</title>
        <authorList>
            <person name="Zhao G."/>
            <person name="Zou C."/>
            <person name="Li K."/>
            <person name="Wang K."/>
            <person name="Li T."/>
            <person name="Gao L."/>
            <person name="Zhang X."/>
            <person name="Wang H."/>
            <person name="Yang Z."/>
            <person name="Liu X."/>
            <person name="Jiang W."/>
            <person name="Mao L."/>
            <person name="Kong X."/>
            <person name="Jiao Y."/>
            <person name="Jia J."/>
        </authorList>
    </citation>
    <scope>NUCLEOTIDE SEQUENCE [LARGE SCALE GENOMIC DNA]</scope>
    <source>
        <strain evidence="2">cv. AL8/78</strain>
    </source>
</reference>
<evidence type="ECO:0000313" key="2">
    <source>
        <dbReference type="Proteomes" id="UP000015105"/>
    </source>
</evidence>
<reference evidence="1" key="4">
    <citation type="submission" date="2019-03" db="UniProtKB">
        <authorList>
            <consortium name="EnsemblPlants"/>
        </authorList>
    </citation>
    <scope>IDENTIFICATION</scope>
</reference>
<dbReference type="Proteomes" id="UP000015105">
    <property type="component" value="Chromosome 3D"/>
</dbReference>